<organism evidence="2 3">
    <name type="scientific">Dysosmobacter acutus</name>
    <dbReference type="NCBI Taxonomy" id="2841504"/>
    <lineage>
        <taxon>Bacteria</taxon>
        <taxon>Bacillati</taxon>
        <taxon>Bacillota</taxon>
        <taxon>Clostridia</taxon>
        <taxon>Eubacteriales</taxon>
        <taxon>Oscillospiraceae</taxon>
        <taxon>Dysosmobacter</taxon>
    </lineage>
</organism>
<keyword evidence="1 2" id="KW-0378">Hydrolase</keyword>
<comment type="subunit">
    <text evidence="1">Homotetramer.</text>
</comment>
<evidence type="ECO:0000313" key="2">
    <source>
        <dbReference type="EMBL" id="MBU5625719.1"/>
    </source>
</evidence>
<sequence>MIQWKQKTGQFAEDRRDERKCPSVISIEQAIDEAMRYARTFLPEGKVATYIPELAHGDPDQLGVCLITKDGTVYHDGDWRQEFTIQSISKTICLIFALQTAGYEKVFSKVGVEPTGDAFNSIVKLETKTLHPLNPMINAGAIATASCCMELEDPFGSFMDLTRRLCGRESIQLNESVYLSEKKSGMRNRSMAYLMQSDNILECDAELALDLYFRMCSVSVTTEDLARYAVVLANDGVDPATGERLVENWIVRIVKTLMVTCGMYDGSGEFAMKVGIPAKSGVGGGIMASVEDRMGIAAFGPALDAKGNSVGAYRVLEYLSQTLRLHYFAGKDL</sequence>
<dbReference type="GO" id="GO:0004359">
    <property type="term" value="F:glutaminase activity"/>
    <property type="evidence" value="ECO:0007669"/>
    <property type="project" value="UniProtKB-EC"/>
</dbReference>
<feature type="binding site" evidence="1">
    <location>
        <position position="282"/>
    </location>
    <ligand>
        <name>substrate</name>
    </ligand>
</feature>
<comment type="similarity">
    <text evidence="1">Belongs to the glutaminase family.</text>
</comment>
<feature type="binding site" evidence="1">
    <location>
        <position position="264"/>
    </location>
    <ligand>
        <name>substrate</name>
    </ligand>
</feature>
<gene>
    <name evidence="1 2" type="primary">glsA</name>
    <name evidence="2" type="ORF">KQI82_02070</name>
</gene>
<dbReference type="Pfam" id="PF04960">
    <property type="entry name" value="Glutaminase"/>
    <property type="match status" value="1"/>
</dbReference>
<feature type="binding site" evidence="1">
    <location>
        <position position="188"/>
    </location>
    <ligand>
        <name>substrate</name>
    </ligand>
</feature>
<name>A0ABS6F8U5_9FIRM</name>
<dbReference type="EMBL" id="JAHLQN010000001">
    <property type="protein sequence ID" value="MBU5625719.1"/>
    <property type="molecule type" value="Genomic_DNA"/>
</dbReference>
<keyword evidence="1" id="KW-0007">Acetylation</keyword>
<dbReference type="HAMAP" id="MF_00313">
    <property type="entry name" value="Glutaminase"/>
    <property type="match status" value="1"/>
</dbReference>
<feature type="binding site" evidence="1">
    <location>
        <position position="212"/>
    </location>
    <ligand>
        <name>substrate</name>
    </ligand>
</feature>
<dbReference type="NCBIfam" id="TIGR03814">
    <property type="entry name" value="Gln_ase"/>
    <property type="match status" value="1"/>
</dbReference>
<dbReference type="Proteomes" id="UP000787672">
    <property type="component" value="Unassembled WGS sequence"/>
</dbReference>
<feature type="binding site" evidence="1">
    <location>
        <position position="87"/>
    </location>
    <ligand>
        <name>substrate</name>
    </ligand>
</feature>
<dbReference type="EC" id="3.5.1.2" evidence="1"/>
<comment type="caution">
    <text evidence="2">The sequence shown here is derived from an EMBL/GenBank/DDBJ whole genome shotgun (WGS) entry which is preliminary data.</text>
</comment>
<dbReference type="PANTHER" id="PTHR12544:SF29">
    <property type="entry name" value="GLUTAMINASE"/>
    <property type="match status" value="1"/>
</dbReference>
<dbReference type="PANTHER" id="PTHR12544">
    <property type="entry name" value="GLUTAMINASE"/>
    <property type="match status" value="1"/>
</dbReference>
<proteinExistence type="inferred from homology"/>
<evidence type="ECO:0000313" key="3">
    <source>
        <dbReference type="Proteomes" id="UP000787672"/>
    </source>
</evidence>
<evidence type="ECO:0000256" key="1">
    <source>
        <dbReference type="HAMAP-Rule" id="MF_00313"/>
    </source>
</evidence>
<accession>A0ABS6F8U5</accession>
<comment type="catalytic activity">
    <reaction evidence="1">
        <text>L-glutamine + H2O = L-glutamate + NH4(+)</text>
        <dbReference type="Rhea" id="RHEA:15889"/>
        <dbReference type="ChEBI" id="CHEBI:15377"/>
        <dbReference type="ChEBI" id="CHEBI:28938"/>
        <dbReference type="ChEBI" id="CHEBI:29985"/>
        <dbReference type="ChEBI" id="CHEBI:58359"/>
        <dbReference type="EC" id="3.5.1.2"/>
    </reaction>
</comment>
<dbReference type="InterPro" id="IPR015868">
    <property type="entry name" value="Glutaminase"/>
</dbReference>
<feature type="binding site" evidence="1">
    <location>
        <position position="181"/>
    </location>
    <ligand>
        <name>substrate</name>
    </ligand>
</feature>
<feature type="binding site" evidence="1">
    <location>
        <position position="138"/>
    </location>
    <ligand>
        <name>substrate</name>
    </ligand>
</feature>
<reference evidence="2 3" key="1">
    <citation type="submission" date="2021-06" db="EMBL/GenBank/DDBJ databases">
        <authorList>
            <person name="Sun Q."/>
            <person name="Li D."/>
        </authorList>
    </citation>
    <scope>NUCLEOTIDE SEQUENCE [LARGE SCALE GENOMIC DNA]</scope>
    <source>
        <strain evidence="2 3">MSJ-2</strain>
    </source>
</reference>
<keyword evidence="3" id="KW-1185">Reference proteome</keyword>
<protein>
    <recommendedName>
        <fullName evidence="1">Glutaminase</fullName>
        <ecNumber evidence="1">3.5.1.2</ecNumber>
    </recommendedName>
</protein>